<comment type="caution">
    <text evidence="2">The sequence shown here is derived from an EMBL/GenBank/DDBJ whole genome shotgun (WGS) entry which is preliminary data.</text>
</comment>
<name>A0A8H5KKB9_9HYPO</name>
<dbReference type="OrthoDB" id="61900at2759"/>
<dbReference type="Proteomes" id="UP000546213">
    <property type="component" value="Unassembled WGS sequence"/>
</dbReference>
<evidence type="ECO:0000259" key="1">
    <source>
        <dbReference type="Pfam" id="PF24809"/>
    </source>
</evidence>
<gene>
    <name evidence="2" type="ORF">FPCIR_13860</name>
</gene>
<dbReference type="Pfam" id="PF24809">
    <property type="entry name" value="DUF7708"/>
    <property type="match status" value="1"/>
</dbReference>
<feature type="domain" description="DUF7708" evidence="1">
    <location>
        <begin position="120"/>
        <end position="195"/>
    </location>
</feature>
<reference evidence="2 3" key="1">
    <citation type="submission" date="2020-05" db="EMBL/GenBank/DDBJ databases">
        <title>Identification and distribution of gene clusters putatively required for synthesis of sphingolipid metabolism inhibitors in phylogenetically diverse species of the filamentous fungus Fusarium.</title>
        <authorList>
            <person name="Kim H.-S."/>
            <person name="Busman M."/>
            <person name="Brown D.W."/>
            <person name="Divon H."/>
            <person name="Uhlig S."/>
            <person name="Proctor R.H."/>
        </authorList>
    </citation>
    <scope>NUCLEOTIDE SEQUENCE [LARGE SCALE GENOMIC DNA]</scope>
    <source>
        <strain evidence="2 3">NRRL 36939</strain>
    </source>
</reference>
<keyword evidence="3" id="KW-1185">Reference proteome</keyword>
<dbReference type="EMBL" id="JAAOAS010000578">
    <property type="protein sequence ID" value="KAF5573751.1"/>
    <property type="molecule type" value="Genomic_DNA"/>
</dbReference>
<sequence length="195" mass="22035">MSLARTLTSDIANVADIADINDGSFPAHVADFPALVSNLLTRSRRGPYADWYLGNPRGRWSDPAKCAYQSAIETFEKELSLDKCDKIWLRGQSSMKDVEDALSTAQNEYLNRSEGSHVRKWLSSCSSRVTHYGTVFDVFVQHHPEYVSLAWGTFKFLFVAIMNYEELLIQIAKAVSRIADVLPRTDLHLTLYPTD</sequence>
<protein>
    <submittedName>
        <fullName evidence="2">Nacht domain-containing protein</fullName>
    </submittedName>
</protein>
<proteinExistence type="predicted"/>
<evidence type="ECO:0000313" key="3">
    <source>
        <dbReference type="Proteomes" id="UP000546213"/>
    </source>
</evidence>
<dbReference type="AlphaFoldDB" id="A0A8H5KKB9"/>
<accession>A0A8H5KKB9</accession>
<dbReference type="InterPro" id="IPR056125">
    <property type="entry name" value="DUF7708"/>
</dbReference>
<evidence type="ECO:0000313" key="2">
    <source>
        <dbReference type="EMBL" id="KAF5573751.1"/>
    </source>
</evidence>
<organism evidence="2 3">
    <name type="scientific">Fusarium pseudocircinatum</name>
    <dbReference type="NCBI Taxonomy" id="56676"/>
    <lineage>
        <taxon>Eukaryota</taxon>
        <taxon>Fungi</taxon>
        <taxon>Dikarya</taxon>
        <taxon>Ascomycota</taxon>
        <taxon>Pezizomycotina</taxon>
        <taxon>Sordariomycetes</taxon>
        <taxon>Hypocreomycetidae</taxon>
        <taxon>Hypocreales</taxon>
        <taxon>Nectriaceae</taxon>
        <taxon>Fusarium</taxon>
        <taxon>Fusarium fujikuroi species complex</taxon>
    </lineage>
</organism>